<protein>
    <submittedName>
        <fullName evidence="1">Uncharacterized protein</fullName>
    </submittedName>
</protein>
<keyword evidence="2" id="KW-1185">Reference proteome</keyword>
<evidence type="ECO:0000313" key="1">
    <source>
        <dbReference type="EMBL" id="KAG2202800.1"/>
    </source>
</evidence>
<organism evidence="1 2">
    <name type="scientific">Mucor saturninus</name>
    <dbReference type="NCBI Taxonomy" id="64648"/>
    <lineage>
        <taxon>Eukaryota</taxon>
        <taxon>Fungi</taxon>
        <taxon>Fungi incertae sedis</taxon>
        <taxon>Mucoromycota</taxon>
        <taxon>Mucoromycotina</taxon>
        <taxon>Mucoromycetes</taxon>
        <taxon>Mucorales</taxon>
        <taxon>Mucorineae</taxon>
        <taxon>Mucoraceae</taxon>
        <taxon>Mucor</taxon>
    </lineage>
</organism>
<dbReference type="OrthoDB" id="432970at2759"/>
<dbReference type="Proteomes" id="UP000603453">
    <property type="component" value="Unassembled WGS sequence"/>
</dbReference>
<dbReference type="AlphaFoldDB" id="A0A8H7R3B0"/>
<reference evidence="1" key="1">
    <citation type="submission" date="2020-12" db="EMBL/GenBank/DDBJ databases">
        <title>Metabolic potential, ecology and presence of endohyphal bacteria is reflected in genomic diversity of Mucoromycotina.</title>
        <authorList>
            <person name="Muszewska A."/>
            <person name="Okrasinska A."/>
            <person name="Steczkiewicz K."/>
            <person name="Drgas O."/>
            <person name="Orlowska M."/>
            <person name="Perlinska-Lenart U."/>
            <person name="Aleksandrzak-Piekarczyk T."/>
            <person name="Szatraj K."/>
            <person name="Zielenkiewicz U."/>
            <person name="Pilsyk S."/>
            <person name="Malc E."/>
            <person name="Mieczkowski P."/>
            <person name="Kruszewska J.S."/>
            <person name="Biernat P."/>
            <person name="Pawlowska J."/>
        </authorList>
    </citation>
    <scope>NUCLEOTIDE SEQUENCE</scope>
    <source>
        <strain evidence="1">WA0000017839</strain>
    </source>
</reference>
<accession>A0A8H7R3B0</accession>
<proteinExistence type="predicted"/>
<dbReference type="EMBL" id="JAEPRD010000057">
    <property type="protein sequence ID" value="KAG2202800.1"/>
    <property type="molecule type" value="Genomic_DNA"/>
</dbReference>
<evidence type="ECO:0000313" key="2">
    <source>
        <dbReference type="Proteomes" id="UP000603453"/>
    </source>
</evidence>
<gene>
    <name evidence="1" type="ORF">INT47_004824</name>
</gene>
<sequence>MGRTTVIHLKVDIKAVEKRWIALTIHILSSVTAGHTMLTESQKQEIVVKMMQTGSISSPVLVEVNPPWKRIWDLRWAGICSHRQLPFS</sequence>
<name>A0A8H7R3B0_9FUNG</name>
<comment type="caution">
    <text evidence="1">The sequence shown here is derived from an EMBL/GenBank/DDBJ whole genome shotgun (WGS) entry which is preliminary data.</text>
</comment>